<dbReference type="EMBL" id="QLNT01000025">
    <property type="protein sequence ID" value="KAF3059063.1"/>
    <property type="molecule type" value="Genomic_DNA"/>
</dbReference>
<comment type="caution">
    <text evidence="1">The sequence shown here is derived from an EMBL/GenBank/DDBJ whole genome shotgun (WGS) entry which is preliminary data.</text>
</comment>
<accession>A0A9P4X6C8</accession>
<evidence type="ECO:0000313" key="2">
    <source>
        <dbReference type="Proteomes" id="UP000801864"/>
    </source>
</evidence>
<dbReference type="AlphaFoldDB" id="A0A9P4X6C8"/>
<protein>
    <submittedName>
        <fullName evidence="1">Uncharacterized protein</fullName>
    </submittedName>
</protein>
<feature type="non-terminal residue" evidence="1">
    <location>
        <position position="1"/>
    </location>
</feature>
<sequence length="108" mass="13197">AEQFHSLKLSKLFYQQPKPKNPQNTTQHLQNACCRCYRYLRCHRHGPDWRHCLSHQRHQHHWNWQAHLRSHQRCQLPVSEHPPRCRCRRRPRCQPLSDSRLLLGFPLP</sequence>
<keyword evidence="2" id="KW-1185">Reference proteome</keyword>
<proteinExistence type="predicted"/>
<reference evidence="1 2" key="1">
    <citation type="submission" date="2018-06" db="EMBL/GenBank/DDBJ databases">
        <title>Genome analysis of cellulolytic fungus Trichoderma lentiforme CFAM-422.</title>
        <authorList>
            <person name="Steindorff A.S."/>
            <person name="Formighieri E.F."/>
            <person name="Midorikawa G.E.O."/>
            <person name="Tamietti M.S."/>
            <person name="Ramos E.Z."/>
            <person name="Silva A.S."/>
            <person name="Bon E.P.S."/>
            <person name="Mendes T.D."/>
            <person name="Damaso M.C.T."/>
            <person name="Favaro L.C.L."/>
        </authorList>
    </citation>
    <scope>NUCLEOTIDE SEQUENCE [LARGE SCALE GENOMIC DNA]</scope>
    <source>
        <strain evidence="1 2">CFAM-422</strain>
    </source>
</reference>
<name>A0A9P4X6C8_9HYPO</name>
<gene>
    <name evidence="1" type="ORF">CFAM422_011633</name>
</gene>
<dbReference type="Proteomes" id="UP000801864">
    <property type="component" value="Unassembled WGS sequence"/>
</dbReference>
<evidence type="ECO:0000313" key="1">
    <source>
        <dbReference type="EMBL" id="KAF3059063.1"/>
    </source>
</evidence>
<organism evidence="1 2">
    <name type="scientific">Trichoderma lentiforme</name>
    <dbReference type="NCBI Taxonomy" id="1567552"/>
    <lineage>
        <taxon>Eukaryota</taxon>
        <taxon>Fungi</taxon>
        <taxon>Dikarya</taxon>
        <taxon>Ascomycota</taxon>
        <taxon>Pezizomycotina</taxon>
        <taxon>Sordariomycetes</taxon>
        <taxon>Hypocreomycetidae</taxon>
        <taxon>Hypocreales</taxon>
        <taxon>Hypocreaceae</taxon>
        <taxon>Trichoderma</taxon>
    </lineage>
</organism>